<evidence type="ECO:0000313" key="4">
    <source>
        <dbReference type="Proteomes" id="UP001281761"/>
    </source>
</evidence>
<dbReference type="InterPro" id="IPR002075">
    <property type="entry name" value="NTF2_dom"/>
</dbReference>
<dbReference type="Gene3D" id="3.10.450.50">
    <property type="match status" value="1"/>
</dbReference>
<dbReference type="PROSITE" id="PS50177">
    <property type="entry name" value="NTF2_DOMAIN"/>
    <property type="match status" value="1"/>
</dbReference>
<dbReference type="Pfam" id="PF02136">
    <property type="entry name" value="NTF2"/>
    <property type="match status" value="1"/>
</dbReference>
<dbReference type="InterPro" id="IPR032710">
    <property type="entry name" value="NTF2-like_dom_sf"/>
</dbReference>
<protein>
    <recommendedName>
        <fullName evidence="2">NTF2 domain-containing protein</fullName>
    </recommendedName>
</protein>
<accession>A0ABQ9XQS4</accession>
<dbReference type="InterPro" id="IPR018222">
    <property type="entry name" value="Nuclear_transport_factor_2_euk"/>
</dbReference>
<feature type="compositionally biased region" description="Low complexity" evidence="1">
    <location>
        <begin position="559"/>
        <end position="568"/>
    </location>
</feature>
<name>A0ABQ9XQS4_9EUKA</name>
<feature type="region of interest" description="Disordered" evidence="1">
    <location>
        <begin position="493"/>
        <end position="581"/>
    </location>
</feature>
<dbReference type="Proteomes" id="UP001281761">
    <property type="component" value="Unassembled WGS sequence"/>
</dbReference>
<feature type="domain" description="NTF2" evidence="2">
    <location>
        <begin position="373"/>
        <end position="488"/>
    </location>
</feature>
<evidence type="ECO:0000313" key="3">
    <source>
        <dbReference type="EMBL" id="KAK2953022.1"/>
    </source>
</evidence>
<evidence type="ECO:0000256" key="1">
    <source>
        <dbReference type="SAM" id="MobiDB-lite"/>
    </source>
</evidence>
<reference evidence="3 4" key="1">
    <citation type="journal article" date="2022" name="bioRxiv">
        <title>Genomics of Preaxostyla Flagellates Illuminates Evolutionary Transitions and the Path Towards Mitochondrial Loss.</title>
        <authorList>
            <person name="Novak L.V.F."/>
            <person name="Treitli S.C."/>
            <person name="Pyrih J."/>
            <person name="Halakuc P."/>
            <person name="Pipaliya S.V."/>
            <person name="Vacek V."/>
            <person name="Brzon O."/>
            <person name="Soukal P."/>
            <person name="Eme L."/>
            <person name="Dacks J.B."/>
            <person name="Karnkowska A."/>
            <person name="Elias M."/>
            <person name="Hampl V."/>
        </authorList>
    </citation>
    <scope>NUCLEOTIDE SEQUENCE [LARGE SCALE GENOMIC DNA]</scope>
    <source>
        <strain evidence="3">NAU3</strain>
        <tissue evidence="3">Gut</tissue>
    </source>
</reference>
<organism evidence="3 4">
    <name type="scientific">Blattamonas nauphoetae</name>
    <dbReference type="NCBI Taxonomy" id="2049346"/>
    <lineage>
        <taxon>Eukaryota</taxon>
        <taxon>Metamonada</taxon>
        <taxon>Preaxostyla</taxon>
        <taxon>Oxymonadida</taxon>
        <taxon>Blattamonas</taxon>
    </lineage>
</organism>
<keyword evidence="4" id="KW-1185">Reference proteome</keyword>
<evidence type="ECO:0000259" key="2">
    <source>
        <dbReference type="PROSITE" id="PS50177"/>
    </source>
</evidence>
<feature type="compositionally biased region" description="Low complexity" evidence="1">
    <location>
        <begin position="508"/>
        <end position="552"/>
    </location>
</feature>
<dbReference type="EMBL" id="JARBJD010000096">
    <property type="protein sequence ID" value="KAK2953022.1"/>
    <property type="molecule type" value="Genomic_DNA"/>
</dbReference>
<dbReference type="SUPFAM" id="SSF54427">
    <property type="entry name" value="NTF2-like"/>
    <property type="match status" value="1"/>
</dbReference>
<comment type="caution">
    <text evidence="3">The sequence shown here is derived from an EMBL/GenBank/DDBJ whole genome shotgun (WGS) entry which is preliminary data.</text>
</comment>
<gene>
    <name evidence="3" type="ORF">BLNAU_12011</name>
</gene>
<sequence length="664" mass="75841">MISLSNIRITKATIALVFRIVVFCSINTLLKLVSDGLVPQLISALNPLSLSFADADDIHIHLMRIIDYALSLSTRTELESLNIHNAHEQQAVHETVINQVLMPSEGYLRHLCVNHRLIVDGNQSSTFILLIAKIFKICPSHDPMVDFLCELPVFLAIPSCLTHFESFDTTLWFPTEMLEVQSEWTRGGGRMLRRWNQVLRSLRTEGIEDVFEQRLPDIGWNSDRAGVRRSISTTELHRDLLVQNLSACLMLPNLTRTTRTQTLEDIMDSRKIILVAIWTVSQKIDSPRQLVMNCGFPPTQEDIITSSTLSERPSAHKFKLFQPVRVKYNKLGVGSLFLRKISFLWVRPIQSVSLIMQTPRIPTTFATPLCSTIASKFVAQFYSIMASHPIELTRLYLENAVRVEQNGDDTFITRGTQEIRVFYQTAHPAEMAENFVQAVQFEDFVHVTVEGWMKQHQHPNRSFVHNFVLQQMNDTKKRFYIIREILHIHHPPVNPTVVRDLHPREKSPPLLTKPQPLTTTYTPSTSAVQSRESSQPSRQPEQQSRPQPQQPVNTPPQQPTQFSFTPKQNTPPPQKSAPNSSSKIFIPAARGQQLKPETLWNELQKCGPINKIYQQGWKTVVDFASPESARKAMSESHTVDGRLLEMAFFRLNQSLSGYQEYVKK</sequence>
<proteinExistence type="predicted"/>